<feature type="coiled-coil region" evidence="1">
    <location>
        <begin position="35"/>
        <end position="69"/>
    </location>
</feature>
<evidence type="ECO:0000256" key="1">
    <source>
        <dbReference type="SAM" id="Coils"/>
    </source>
</evidence>
<name>A0ABY1K069_9BACL</name>
<evidence type="ECO:0000313" key="2">
    <source>
        <dbReference type="EMBL" id="SIR07127.1"/>
    </source>
</evidence>
<protein>
    <submittedName>
        <fullName evidence="2">Uncharacterized protein</fullName>
    </submittedName>
</protein>
<dbReference type="RefSeq" id="WP_068580483.1">
    <property type="nucleotide sequence ID" value="NZ_FTNK01000006.1"/>
</dbReference>
<keyword evidence="1" id="KW-0175">Coiled coil</keyword>
<sequence>MGICCGVKHIEKDHCYFINCCVTGCSSGAANTEKLTSLESKVSELSTENTDLKKQLSEAEQQIDDLKFGPDKLLAGAKSLFERKDSKRPLLI</sequence>
<organism evidence="2 3">
    <name type="scientific">Paenibacillus macquariensis</name>
    <dbReference type="NCBI Taxonomy" id="948756"/>
    <lineage>
        <taxon>Bacteria</taxon>
        <taxon>Bacillati</taxon>
        <taxon>Bacillota</taxon>
        <taxon>Bacilli</taxon>
        <taxon>Bacillales</taxon>
        <taxon>Paenibacillaceae</taxon>
        <taxon>Paenibacillus</taxon>
    </lineage>
</organism>
<dbReference type="EMBL" id="FTNK01000006">
    <property type="protein sequence ID" value="SIR07127.1"/>
    <property type="molecule type" value="Genomic_DNA"/>
</dbReference>
<proteinExistence type="predicted"/>
<dbReference type="Proteomes" id="UP000186666">
    <property type="component" value="Unassembled WGS sequence"/>
</dbReference>
<keyword evidence="3" id="KW-1185">Reference proteome</keyword>
<accession>A0ABY1K069</accession>
<evidence type="ECO:0000313" key="3">
    <source>
        <dbReference type="Proteomes" id="UP000186666"/>
    </source>
</evidence>
<dbReference type="Gene3D" id="1.20.5.490">
    <property type="entry name" value="Single helix bin"/>
    <property type="match status" value="1"/>
</dbReference>
<gene>
    <name evidence="2" type="ORF">SAMN05421578_106267</name>
</gene>
<reference evidence="2 3" key="1">
    <citation type="submission" date="2017-01" db="EMBL/GenBank/DDBJ databases">
        <authorList>
            <person name="Varghese N."/>
            <person name="Submissions S."/>
        </authorList>
    </citation>
    <scope>NUCLEOTIDE SEQUENCE [LARGE SCALE GENOMIC DNA]</scope>
    <source>
        <strain evidence="2 3">ATCC 23464</strain>
    </source>
</reference>
<comment type="caution">
    <text evidence="2">The sequence shown here is derived from an EMBL/GenBank/DDBJ whole genome shotgun (WGS) entry which is preliminary data.</text>
</comment>